<dbReference type="PANTHER" id="PTHR10340:SF55">
    <property type="entry name" value="ENDOPOLYPHOSPHATASE"/>
    <property type="match status" value="1"/>
</dbReference>
<evidence type="ECO:0000256" key="9">
    <source>
        <dbReference type="ARBA" id="ARBA00022989"/>
    </source>
</evidence>
<keyword evidence="8" id="KW-0735">Signal-anchor</keyword>
<name>A0ABR4NR87_9SACH</name>
<accession>A0ABR4NR87</accession>
<dbReference type="InterPro" id="IPR012358">
    <property type="entry name" value="EndopolyPtase_N1"/>
</dbReference>
<comment type="caution">
    <text evidence="16">The sequence shown here is derived from an EMBL/GenBank/DDBJ whole genome shotgun (WGS) entry which is preliminary data.</text>
</comment>
<protein>
    <recommendedName>
        <fullName evidence="4 12">Endopolyphosphatase</fullName>
        <ecNumber evidence="3 12">3.6.1.10</ecNumber>
    </recommendedName>
</protein>
<sequence>MTQRFTFVSVVTVVTVTMMLWFLPFNELREDKGYRIRFVTDEETRAGLEKQLNLGLTPRDPILITDLRTGAKRKLHGRFLHITDIHPDPYYAEGSSLEELCHAGKPGKRKDKARKFGVAMGGCDSPMLLMERTLSWIEDNLKDQVDFVVWTGDNIRHDNDRRYPRTEQQIFDMNAEVAERMKNIFRDHDSMDPRAFNVPVVPSIGNNDVFPHNLFSLGPTLQTREYYRIWNDFIPEEQQRMFDRDASFFTEVIPGKLAVLSLNTLYLFKANPLVDNCDSRKQPGYPLLLWLGYVLDEIRERGMKVWITGHVPPIAKNYDSSCYNKFSLWMHEYRDVIIGGLYGHMNVDHFIPVDIHAVRESMDEEMLLINQEDRVSNKIMEHAIAAKEAYLMGARPVNKEAYMDGVRENYYDEVRSQIEQANSGSDIEVEAKRGKKGRKGKKGDKKKNRTFEELCDDYAIVNVAGSVIPTFNPSFRVWEYNVTELSELTTKEIEYKPWDKFFEELEELIDIEVNMDDSDIVDEMTMKKKKKKVDKSIPKKKPDDIPAGPGHNAGLFSPEKFVHYYANLEEINSKYEKLVEEGANEQEAIEKSFRYEVEYTSKDEPYPMDNLLVRSYLKLASDLASTKKVWKSFKERAFISSGYKDDDDEDD</sequence>
<evidence type="ECO:0000313" key="16">
    <source>
        <dbReference type="EMBL" id="KAL3230761.1"/>
    </source>
</evidence>
<reference evidence="16 17" key="1">
    <citation type="submission" date="2024-05" db="EMBL/GenBank/DDBJ databases">
        <title>Long read based assembly of the Candida bracarensis genome reveals expanded adhesin content.</title>
        <authorList>
            <person name="Marcet-Houben M."/>
            <person name="Ksiezopolska E."/>
            <person name="Gabaldon T."/>
        </authorList>
    </citation>
    <scope>NUCLEOTIDE SEQUENCE [LARGE SCALE GENOMIC DNA]</scope>
    <source>
        <strain evidence="16 17">CBM6</strain>
    </source>
</reference>
<keyword evidence="5 12" id="KW-0926">Vacuole</keyword>
<feature type="compositionally biased region" description="Basic residues" evidence="13">
    <location>
        <begin position="433"/>
        <end position="446"/>
    </location>
</feature>
<comment type="similarity">
    <text evidence="2">Belongs to the endopolyphosphatase PPN1 family.</text>
</comment>
<proteinExistence type="inferred from homology"/>
<dbReference type="InterPro" id="IPR029052">
    <property type="entry name" value="Metallo-depent_PP-like"/>
</dbReference>
<comment type="subcellular location">
    <subcellularLocation>
        <location evidence="1">Vacuole membrane</location>
        <topology evidence="1">Single-pass type II membrane protein</topology>
    </subcellularLocation>
</comment>
<dbReference type="EC" id="3.6.1.10" evidence="3 12"/>
<evidence type="ECO:0000256" key="6">
    <source>
        <dbReference type="ARBA" id="ARBA00022692"/>
    </source>
</evidence>
<evidence type="ECO:0000256" key="5">
    <source>
        <dbReference type="ARBA" id="ARBA00022554"/>
    </source>
</evidence>
<evidence type="ECO:0000256" key="13">
    <source>
        <dbReference type="SAM" id="MobiDB-lite"/>
    </source>
</evidence>
<comment type="function">
    <text evidence="12">Catalyzes the hydrolysis of inorganic polyphosphate (polyP) chains of many hundreds of phosphate residues into shorter lengths.</text>
</comment>
<feature type="domain" description="Calcineurin-like phosphoesterase" evidence="15">
    <location>
        <begin position="78"/>
        <end position="337"/>
    </location>
</feature>
<dbReference type="InterPro" id="IPR004843">
    <property type="entry name" value="Calcineurin-like_PHP"/>
</dbReference>
<evidence type="ECO:0000256" key="4">
    <source>
        <dbReference type="ARBA" id="ARBA00014458"/>
    </source>
</evidence>
<evidence type="ECO:0000256" key="3">
    <source>
        <dbReference type="ARBA" id="ARBA00012459"/>
    </source>
</evidence>
<dbReference type="InterPro" id="IPR041805">
    <property type="entry name" value="ASMase/PPN1_MPP"/>
</dbReference>
<feature type="region of interest" description="Disordered" evidence="13">
    <location>
        <begin position="425"/>
        <end position="446"/>
    </location>
</feature>
<evidence type="ECO:0000256" key="12">
    <source>
        <dbReference type="PIRNR" id="PIRNR027093"/>
    </source>
</evidence>
<dbReference type="PIRSF" id="PIRSF027093">
    <property type="entry name" value="EndopolyPtase_N1"/>
    <property type="match status" value="1"/>
</dbReference>
<evidence type="ECO:0000256" key="1">
    <source>
        <dbReference type="ARBA" id="ARBA00004576"/>
    </source>
</evidence>
<dbReference type="CDD" id="cd00842">
    <property type="entry name" value="MPP_ASMase"/>
    <property type="match status" value="1"/>
</dbReference>
<evidence type="ECO:0000256" key="8">
    <source>
        <dbReference type="ARBA" id="ARBA00022968"/>
    </source>
</evidence>
<keyword evidence="10 12" id="KW-0472">Membrane</keyword>
<dbReference type="EMBL" id="JBEVYD010000009">
    <property type="protein sequence ID" value="KAL3230761.1"/>
    <property type="molecule type" value="Genomic_DNA"/>
</dbReference>
<organism evidence="16 17">
    <name type="scientific">Nakaseomyces bracarensis</name>
    <dbReference type="NCBI Taxonomy" id="273131"/>
    <lineage>
        <taxon>Eukaryota</taxon>
        <taxon>Fungi</taxon>
        <taxon>Dikarya</taxon>
        <taxon>Ascomycota</taxon>
        <taxon>Saccharomycotina</taxon>
        <taxon>Saccharomycetes</taxon>
        <taxon>Saccharomycetales</taxon>
        <taxon>Saccharomycetaceae</taxon>
        <taxon>Nakaseomyces</taxon>
    </lineage>
</organism>
<evidence type="ECO:0000256" key="7">
    <source>
        <dbReference type="ARBA" id="ARBA00022801"/>
    </source>
</evidence>
<dbReference type="Pfam" id="PF00149">
    <property type="entry name" value="Metallophos"/>
    <property type="match status" value="1"/>
</dbReference>
<evidence type="ECO:0000256" key="10">
    <source>
        <dbReference type="ARBA" id="ARBA00023136"/>
    </source>
</evidence>
<keyword evidence="11" id="KW-0325">Glycoprotein</keyword>
<evidence type="ECO:0000256" key="2">
    <source>
        <dbReference type="ARBA" id="ARBA00010399"/>
    </source>
</evidence>
<keyword evidence="9 14" id="KW-1133">Transmembrane helix</keyword>
<evidence type="ECO:0000256" key="11">
    <source>
        <dbReference type="ARBA" id="ARBA00023180"/>
    </source>
</evidence>
<evidence type="ECO:0000256" key="14">
    <source>
        <dbReference type="SAM" id="Phobius"/>
    </source>
</evidence>
<comment type="catalytic activity">
    <reaction evidence="12">
        <text>[phosphate](n+1) + n H2O = (n+1) phosphate + n H(+)</text>
        <dbReference type="Rhea" id="RHEA:22452"/>
        <dbReference type="Rhea" id="RHEA-COMP:14280"/>
        <dbReference type="ChEBI" id="CHEBI:15377"/>
        <dbReference type="ChEBI" id="CHEBI:15378"/>
        <dbReference type="ChEBI" id="CHEBI:16838"/>
        <dbReference type="ChEBI" id="CHEBI:43474"/>
        <dbReference type="EC" id="3.6.1.10"/>
    </reaction>
</comment>
<dbReference type="PANTHER" id="PTHR10340">
    <property type="entry name" value="SPHINGOMYELIN PHOSPHODIESTERASE"/>
    <property type="match status" value="1"/>
</dbReference>
<dbReference type="Proteomes" id="UP001623330">
    <property type="component" value="Unassembled WGS sequence"/>
</dbReference>
<keyword evidence="7 12" id="KW-0378">Hydrolase</keyword>
<evidence type="ECO:0000259" key="15">
    <source>
        <dbReference type="Pfam" id="PF00149"/>
    </source>
</evidence>
<feature type="transmembrane region" description="Helical" evidence="14">
    <location>
        <begin position="6"/>
        <end position="25"/>
    </location>
</feature>
<evidence type="ECO:0000313" key="17">
    <source>
        <dbReference type="Proteomes" id="UP001623330"/>
    </source>
</evidence>
<keyword evidence="17" id="KW-1185">Reference proteome</keyword>
<keyword evidence="6 14" id="KW-0812">Transmembrane</keyword>
<dbReference type="SUPFAM" id="SSF56300">
    <property type="entry name" value="Metallo-dependent phosphatases"/>
    <property type="match status" value="1"/>
</dbReference>
<gene>
    <name evidence="16" type="ORF">RNJ44_01210</name>
</gene>